<sequence>MGIYGPLCWLYLEPTIKNNLPFMKKVVLLCFVLLSFTQVFAQSRPDSIEVRKGFSTVYRQHGQNLTPKQLLAATQSNPEAYKQMKIAKGKADVSSVLGFAGGMLVGWPLGSAIGGGEPNWTLAGVGAGLIAVGIPFSVSYAKHTNNAISIYNQSAPQALIPSHEIKFGFTGNGVGMHLKF</sequence>
<gene>
    <name evidence="1" type="ORF">TH63_10330</name>
</gene>
<dbReference type="KEGG" id="ruf:TH63_10330"/>
<organism evidence="1 2">
    <name type="scientific">Rufibacter radiotolerans</name>
    <dbReference type="NCBI Taxonomy" id="1379910"/>
    <lineage>
        <taxon>Bacteria</taxon>
        <taxon>Pseudomonadati</taxon>
        <taxon>Bacteroidota</taxon>
        <taxon>Cytophagia</taxon>
        <taxon>Cytophagales</taxon>
        <taxon>Hymenobacteraceae</taxon>
        <taxon>Rufibacter</taxon>
    </lineage>
</organism>
<dbReference type="EMBL" id="CP010777">
    <property type="protein sequence ID" value="AKQ45951.1"/>
    <property type="molecule type" value="Genomic_DNA"/>
</dbReference>
<protein>
    <submittedName>
        <fullName evidence="1">Uncharacterized protein</fullName>
    </submittedName>
</protein>
<name>A0A0H4W688_9BACT</name>
<accession>A0A0H4W688</accession>
<dbReference type="PATRIC" id="fig|1379910.4.peg.2242"/>
<proteinExistence type="predicted"/>
<dbReference type="STRING" id="1379910.TH63_10330"/>
<keyword evidence="2" id="KW-1185">Reference proteome</keyword>
<dbReference type="Proteomes" id="UP000036458">
    <property type="component" value="Chromosome"/>
</dbReference>
<evidence type="ECO:0000313" key="1">
    <source>
        <dbReference type="EMBL" id="AKQ45951.1"/>
    </source>
</evidence>
<evidence type="ECO:0000313" key="2">
    <source>
        <dbReference type="Proteomes" id="UP000036458"/>
    </source>
</evidence>
<reference evidence="1 2" key="1">
    <citation type="submission" date="2015-01" db="EMBL/GenBank/DDBJ databases">
        <title>Rufibacter sp./DG31D/ whole genome sequencing.</title>
        <authorList>
            <person name="Kim M.K."/>
            <person name="Srinivasan S."/>
            <person name="Lee J.-J."/>
        </authorList>
    </citation>
    <scope>NUCLEOTIDE SEQUENCE [LARGE SCALE GENOMIC DNA]</scope>
    <source>
        <strain evidence="1 2">DG31D</strain>
    </source>
</reference>
<dbReference type="AlphaFoldDB" id="A0A0H4W688"/>